<sequence length="53" mass="5602">MDHSLMKRVLRDSKPGSDAYIASAQTGDGTLNPVANKKGLRQGLNPGIHSLQG</sequence>
<accession>A0A9D4RYL7</accession>
<reference evidence="2" key="2">
    <citation type="submission" date="2020-11" db="EMBL/GenBank/DDBJ databases">
        <authorList>
            <person name="McCartney M.A."/>
            <person name="Auch B."/>
            <person name="Kono T."/>
            <person name="Mallez S."/>
            <person name="Becker A."/>
            <person name="Gohl D.M."/>
            <person name="Silverstein K.A.T."/>
            <person name="Koren S."/>
            <person name="Bechman K.B."/>
            <person name="Herman A."/>
            <person name="Abrahante J.E."/>
            <person name="Garbe J."/>
        </authorList>
    </citation>
    <scope>NUCLEOTIDE SEQUENCE</scope>
    <source>
        <strain evidence="2">Duluth1</strain>
        <tissue evidence="2">Whole animal</tissue>
    </source>
</reference>
<evidence type="ECO:0000313" key="2">
    <source>
        <dbReference type="EMBL" id="KAH3883352.1"/>
    </source>
</evidence>
<feature type="region of interest" description="Disordered" evidence="1">
    <location>
        <begin position="1"/>
        <end position="53"/>
    </location>
</feature>
<protein>
    <submittedName>
        <fullName evidence="2">Uncharacterized protein</fullName>
    </submittedName>
</protein>
<proteinExistence type="predicted"/>
<keyword evidence="3" id="KW-1185">Reference proteome</keyword>
<organism evidence="2 3">
    <name type="scientific">Dreissena polymorpha</name>
    <name type="common">Zebra mussel</name>
    <name type="synonym">Mytilus polymorpha</name>
    <dbReference type="NCBI Taxonomy" id="45954"/>
    <lineage>
        <taxon>Eukaryota</taxon>
        <taxon>Metazoa</taxon>
        <taxon>Spiralia</taxon>
        <taxon>Lophotrochozoa</taxon>
        <taxon>Mollusca</taxon>
        <taxon>Bivalvia</taxon>
        <taxon>Autobranchia</taxon>
        <taxon>Heteroconchia</taxon>
        <taxon>Euheterodonta</taxon>
        <taxon>Imparidentia</taxon>
        <taxon>Neoheterodontei</taxon>
        <taxon>Myida</taxon>
        <taxon>Dreissenoidea</taxon>
        <taxon>Dreissenidae</taxon>
        <taxon>Dreissena</taxon>
    </lineage>
</organism>
<gene>
    <name evidence="2" type="ORF">DPMN_007307</name>
</gene>
<dbReference type="Proteomes" id="UP000828390">
    <property type="component" value="Unassembled WGS sequence"/>
</dbReference>
<comment type="caution">
    <text evidence="2">The sequence shown here is derived from an EMBL/GenBank/DDBJ whole genome shotgun (WGS) entry which is preliminary data.</text>
</comment>
<dbReference type="AlphaFoldDB" id="A0A9D4RYL7"/>
<reference evidence="2" key="1">
    <citation type="journal article" date="2019" name="bioRxiv">
        <title>The Genome of the Zebra Mussel, Dreissena polymorpha: A Resource for Invasive Species Research.</title>
        <authorList>
            <person name="McCartney M.A."/>
            <person name="Auch B."/>
            <person name="Kono T."/>
            <person name="Mallez S."/>
            <person name="Zhang Y."/>
            <person name="Obille A."/>
            <person name="Becker A."/>
            <person name="Abrahante J.E."/>
            <person name="Garbe J."/>
            <person name="Badalamenti J.P."/>
            <person name="Herman A."/>
            <person name="Mangelson H."/>
            <person name="Liachko I."/>
            <person name="Sullivan S."/>
            <person name="Sone E.D."/>
            <person name="Koren S."/>
            <person name="Silverstein K.A.T."/>
            <person name="Beckman K.B."/>
            <person name="Gohl D.M."/>
        </authorList>
    </citation>
    <scope>NUCLEOTIDE SEQUENCE</scope>
    <source>
        <strain evidence="2">Duluth1</strain>
        <tissue evidence="2">Whole animal</tissue>
    </source>
</reference>
<name>A0A9D4RYL7_DREPO</name>
<evidence type="ECO:0000313" key="3">
    <source>
        <dbReference type="Proteomes" id="UP000828390"/>
    </source>
</evidence>
<evidence type="ECO:0000256" key="1">
    <source>
        <dbReference type="SAM" id="MobiDB-lite"/>
    </source>
</evidence>
<feature type="compositionally biased region" description="Basic and acidic residues" evidence="1">
    <location>
        <begin position="1"/>
        <end position="15"/>
    </location>
</feature>
<dbReference type="EMBL" id="JAIWYP010000001">
    <property type="protein sequence ID" value="KAH3883352.1"/>
    <property type="molecule type" value="Genomic_DNA"/>
</dbReference>